<dbReference type="Proteomes" id="UP000558113">
    <property type="component" value="Unassembled WGS sequence"/>
</dbReference>
<gene>
    <name evidence="2" type="ORF">GT003_30765</name>
</gene>
<reference evidence="2 3" key="1">
    <citation type="submission" date="2020-01" db="EMBL/GenBank/DDBJ databases">
        <title>Paenibacillus soybeanensis sp. nov. isolated from the nodules of soybean (Glycine max(L.) Merr).</title>
        <authorList>
            <person name="Wang H."/>
        </authorList>
    </citation>
    <scope>NUCLEOTIDE SEQUENCE [LARGE SCALE GENOMIC DNA]</scope>
    <source>
        <strain evidence="2 3">DSM 23054</strain>
    </source>
</reference>
<name>A0A7X4YXR9_9BACL</name>
<dbReference type="AlphaFoldDB" id="A0A7X4YXR9"/>
<dbReference type="RefSeq" id="WP_161705275.1">
    <property type="nucleotide sequence ID" value="NZ_JAAAMU010000031.1"/>
</dbReference>
<protein>
    <recommendedName>
        <fullName evidence="4">Sensor histidine kinase</fullName>
    </recommendedName>
</protein>
<feature type="region of interest" description="Disordered" evidence="1">
    <location>
        <begin position="1"/>
        <end position="26"/>
    </location>
</feature>
<evidence type="ECO:0000313" key="3">
    <source>
        <dbReference type="Proteomes" id="UP000558113"/>
    </source>
</evidence>
<sequence>MRIEIANNGAPMTDEQLRSFESDRESSEEAEVTGLINIHRRIRLLLGERSGLSLASGPFGVVVTIRLTTI</sequence>
<feature type="compositionally biased region" description="Basic and acidic residues" evidence="1">
    <location>
        <begin position="15"/>
        <end position="26"/>
    </location>
</feature>
<proteinExistence type="predicted"/>
<accession>A0A7X4YXR9</accession>
<keyword evidence="3" id="KW-1185">Reference proteome</keyword>
<evidence type="ECO:0008006" key="4">
    <source>
        <dbReference type="Google" id="ProtNLM"/>
    </source>
</evidence>
<comment type="caution">
    <text evidence="2">The sequence shown here is derived from an EMBL/GenBank/DDBJ whole genome shotgun (WGS) entry which is preliminary data.</text>
</comment>
<dbReference type="EMBL" id="JAAAMU010000031">
    <property type="protein sequence ID" value="NBC73364.1"/>
    <property type="molecule type" value="Genomic_DNA"/>
</dbReference>
<evidence type="ECO:0000256" key="1">
    <source>
        <dbReference type="SAM" id="MobiDB-lite"/>
    </source>
</evidence>
<organism evidence="2 3">
    <name type="scientific">Paenibacillus sacheonensis</name>
    <dbReference type="NCBI Taxonomy" id="742054"/>
    <lineage>
        <taxon>Bacteria</taxon>
        <taxon>Bacillati</taxon>
        <taxon>Bacillota</taxon>
        <taxon>Bacilli</taxon>
        <taxon>Bacillales</taxon>
        <taxon>Paenibacillaceae</taxon>
        <taxon>Paenibacillus</taxon>
    </lineage>
</organism>
<evidence type="ECO:0000313" key="2">
    <source>
        <dbReference type="EMBL" id="NBC73364.1"/>
    </source>
</evidence>